<reference evidence="2 3" key="1">
    <citation type="submission" date="2016-03" db="EMBL/GenBank/DDBJ databases">
        <title>The draft genome sequence of Fonsecaea nubica causative agent of cutaneous subcutaneous infection in human host.</title>
        <authorList>
            <person name="Costa F."/>
            <person name="Sybren D.H."/>
            <person name="Raittz R.T."/>
            <person name="Weiss V.A."/>
            <person name="Leao A.C."/>
            <person name="Gomes R."/>
            <person name="De Souza E.M."/>
            <person name="Pedrosa F.O."/>
            <person name="Steffens M.B."/>
            <person name="Bombassaro A."/>
            <person name="Tadra-Sfeir M.Z."/>
            <person name="Moreno L.F."/>
            <person name="Najafzadeh M.J."/>
            <person name="Felipe M.S."/>
            <person name="Teixeira M."/>
            <person name="Sun J."/>
            <person name="Xi L."/>
            <person name="Castro M.A."/>
            <person name="Vicente V.A."/>
        </authorList>
    </citation>
    <scope>NUCLEOTIDE SEQUENCE [LARGE SCALE GENOMIC DNA]</scope>
    <source>
        <strain evidence="2 3">CBS 269.64</strain>
    </source>
</reference>
<dbReference type="Proteomes" id="UP000185904">
    <property type="component" value="Unassembled WGS sequence"/>
</dbReference>
<evidence type="ECO:0000256" key="1">
    <source>
        <dbReference type="SAM" id="MobiDB-lite"/>
    </source>
</evidence>
<dbReference type="PRINTS" id="PR01217">
    <property type="entry name" value="PRICHEXTENSN"/>
</dbReference>
<accession>A0A178D1R8</accession>
<dbReference type="RefSeq" id="XP_022500113.1">
    <property type="nucleotide sequence ID" value="XM_022643872.1"/>
</dbReference>
<comment type="caution">
    <text evidence="2">The sequence shown here is derived from an EMBL/GenBank/DDBJ whole genome shotgun (WGS) entry which is preliminary data.</text>
</comment>
<feature type="compositionally biased region" description="Pro residues" evidence="1">
    <location>
        <begin position="232"/>
        <end position="246"/>
    </location>
</feature>
<gene>
    <name evidence="2" type="ORF">AYO20_05578</name>
</gene>
<organism evidence="2 3">
    <name type="scientific">Fonsecaea nubica</name>
    <dbReference type="NCBI Taxonomy" id="856822"/>
    <lineage>
        <taxon>Eukaryota</taxon>
        <taxon>Fungi</taxon>
        <taxon>Dikarya</taxon>
        <taxon>Ascomycota</taxon>
        <taxon>Pezizomycotina</taxon>
        <taxon>Eurotiomycetes</taxon>
        <taxon>Chaetothyriomycetidae</taxon>
        <taxon>Chaetothyriales</taxon>
        <taxon>Herpotrichiellaceae</taxon>
        <taxon>Fonsecaea</taxon>
    </lineage>
</organism>
<protein>
    <submittedName>
        <fullName evidence="2">Uncharacterized protein</fullName>
    </submittedName>
</protein>
<keyword evidence="3" id="KW-1185">Reference proteome</keyword>
<name>A0A178D1R8_9EURO</name>
<evidence type="ECO:0000313" key="3">
    <source>
        <dbReference type="Proteomes" id="UP000185904"/>
    </source>
</evidence>
<dbReference type="EMBL" id="LVCJ01000033">
    <property type="protein sequence ID" value="OAL35101.1"/>
    <property type="molecule type" value="Genomic_DNA"/>
</dbReference>
<dbReference type="GeneID" id="34588995"/>
<evidence type="ECO:0000313" key="2">
    <source>
        <dbReference type="EMBL" id="OAL35101.1"/>
    </source>
</evidence>
<feature type="compositionally biased region" description="Polar residues" evidence="1">
    <location>
        <begin position="43"/>
        <end position="56"/>
    </location>
</feature>
<dbReference type="OrthoDB" id="10651322at2759"/>
<feature type="region of interest" description="Disordered" evidence="1">
    <location>
        <begin position="1"/>
        <end position="246"/>
    </location>
</feature>
<dbReference type="AlphaFoldDB" id="A0A178D1R8"/>
<feature type="compositionally biased region" description="Low complexity" evidence="1">
    <location>
        <begin position="71"/>
        <end position="82"/>
    </location>
</feature>
<proteinExistence type="predicted"/>
<feature type="compositionally biased region" description="Pro residues" evidence="1">
    <location>
        <begin position="187"/>
        <end position="196"/>
    </location>
</feature>
<feature type="compositionally biased region" description="Low complexity" evidence="1">
    <location>
        <begin position="21"/>
        <end position="32"/>
    </location>
</feature>
<feature type="compositionally biased region" description="Pro residues" evidence="1">
    <location>
        <begin position="213"/>
        <end position="223"/>
    </location>
</feature>
<sequence length="246" mass="25417">MSSKRPSVFPSPSAALNALNKSKSPPKAMSKAEAIRWAEGQPAPNNVPTSNNNPFGSNLPPSMQTPPQPPTLSSLPTLQETPEPGQASTNRPAPVPAHQPPKVFGRPGGEGFAESLPPQMNTGTGGAETPAYVQAFLDAGKPPPPPRVFPEEGVAEALPRQMESFPRPPPAASSGGRLNPKLREPGPRPLPTPPDGTPGTHPPDTKARGQIAPPRPLPTPPAGTPGQSAPTRPLPTPPQPQAGPSQ</sequence>